<dbReference type="EMBL" id="KQ987736">
    <property type="protein sequence ID" value="KZV57003.1"/>
    <property type="molecule type" value="Genomic_DNA"/>
</dbReference>
<feature type="region of interest" description="Disordered" evidence="1">
    <location>
        <begin position="270"/>
        <end position="311"/>
    </location>
</feature>
<dbReference type="PANTHER" id="PTHR33922:SF2">
    <property type="entry name" value="OS07G0589600 PROTEIN"/>
    <property type="match status" value="1"/>
</dbReference>
<feature type="compositionally biased region" description="Low complexity" evidence="1">
    <location>
        <begin position="113"/>
        <end position="135"/>
    </location>
</feature>
<feature type="compositionally biased region" description="Polar residues" evidence="1">
    <location>
        <begin position="208"/>
        <end position="217"/>
    </location>
</feature>
<feature type="region of interest" description="Disordered" evidence="1">
    <location>
        <begin position="1"/>
        <end position="50"/>
    </location>
</feature>
<feature type="compositionally biased region" description="Low complexity" evidence="1">
    <location>
        <begin position="218"/>
        <end position="237"/>
    </location>
</feature>
<feature type="compositionally biased region" description="Low complexity" evidence="1">
    <location>
        <begin position="145"/>
        <end position="166"/>
    </location>
</feature>
<protein>
    <submittedName>
        <fullName evidence="2">Uncharacterized protein</fullName>
    </submittedName>
</protein>
<sequence>MENSTEKAVSLRQEEEEEEEALSLCDLPMIHDSRKEKDEDKSTSKIPPRAIEIQEDFDFCSLSKESEMCAADEVFFQGQILPLRHSVSSERGLLQFSGSGSISRSESMEYYSSRSSSISSSHQSSSSGSSSASTHPKPHHKRPKQPQNQFHSHPSPSPRLSSSNRHGTVSSNNRNCTKKTSSAAWNIFRLGLVTAPPEIALQDLKTRCPTNNSTNCKNFGSRNSTGSNTSSLSSNSNKISPDKKKKPRSAFLSGCMCTNDAVDTVSSEIAQAKRSASESELQAPRNEDENENVEPTKPLEQQAAKKHLSHHRTFEWLRQLSVEGTADEAA</sequence>
<feature type="region of interest" description="Disordered" evidence="1">
    <location>
        <begin position="113"/>
        <end position="177"/>
    </location>
</feature>
<evidence type="ECO:0000313" key="3">
    <source>
        <dbReference type="Proteomes" id="UP000250235"/>
    </source>
</evidence>
<name>A0A2Z7DH83_9LAMI</name>
<organism evidence="2 3">
    <name type="scientific">Dorcoceras hygrometricum</name>
    <dbReference type="NCBI Taxonomy" id="472368"/>
    <lineage>
        <taxon>Eukaryota</taxon>
        <taxon>Viridiplantae</taxon>
        <taxon>Streptophyta</taxon>
        <taxon>Embryophyta</taxon>
        <taxon>Tracheophyta</taxon>
        <taxon>Spermatophyta</taxon>
        <taxon>Magnoliopsida</taxon>
        <taxon>eudicotyledons</taxon>
        <taxon>Gunneridae</taxon>
        <taxon>Pentapetalae</taxon>
        <taxon>asterids</taxon>
        <taxon>lamiids</taxon>
        <taxon>Lamiales</taxon>
        <taxon>Gesneriaceae</taxon>
        <taxon>Didymocarpoideae</taxon>
        <taxon>Trichosporeae</taxon>
        <taxon>Loxocarpinae</taxon>
        <taxon>Dorcoceras</taxon>
    </lineage>
</organism>
<dbReference type="AlphaFoldDB" id="A0A2Z7DH83"/>
<dbReference type="OrthoDB" id="778913at2759"/>
<evidence type="ECO:0000256" key="1">
    <source>
        <dbReference type="SAM" id="MobiDB-lite"/>
    </source>
</evidence>
<feature type="compositionally biased region" description="Polar residues" evidence="1">
    <location>
        <begin position="167"/>
        <end position="177"/>
    </location>
</feature>
<feature type="region of interest" description="Disordered" evidence="1">
    <location>
        <begin position="207"/>
        <end position="248"/>
    </location>
</feature>
<accession>A0A2Z7DH83</accession>
<reference evidence="2 3" key="1">
    <citation type="journal article" date="2015" name="Proc. Natl. Acad. Sci. U.S.A.">
        <title>The resurrection genome of Boea hygrometrica: A blueprint for survival of dehydration.</title>
        <authorList>
            <person name="Xiao L."/>
            <person name="Yang G."/>
            <person name="Zhang L."/>
            <person name="Yang X."/>
            <person name="Zhao S."/>
            <person name="Ji Z."/>
            <person name="Zhou Q."/>
            <person name="Hu M."/>
            <person name="Wang Y."/>
            <person name="Chen M."/>
            <person name="Xu Y."/>
            <person name="Jin H."/>
            <person name="Xiao X."/>
            <person name="Hu G."/>
            <person name="Bao F."/>
            <person name="Hu Y."/>
            <person name="Wan P."/>
            <person name="Li L."/>
            <person name="Deng X."/>
            <person name="Kuang T."/>
            <person name="Xiang C."/>
            <person name="Zhu J.K."/>
            <person name="Oliver M.J."/>
            <person name="He Y."/>
        </authorList>
    </citation>
    <scope>NUCLEOTIDE SEQUENCE [LARGE SCALE GENOMIC DNA]</scope>
    <source>
        <strain evidence="3">cv. XS01</strain>
    </source>
</reference>
<proteinExistence type="predicted"/>
<dbReference type="Proteomes" id="UP000250235">
    <property type="component" value="Unassembled WGS sequence"/>
</dbReference>
<dbReference type="PANTHER" id="PTHR33922">
    <property type="entry name" value="OS01G0888066 PROTEIN-RELATED"/>
    <property type="match status" value="1"/>
</dbReference>
<gene>
    <name evidence="2" type="ORF">F511_08161</name>
</gene>
<feature type="compositionally biased region" description="Basic and acidic residues" evidence="1">
    <location>
        <begin position="29"/>
        <end position="43"/>
    </location>
</feature>
<keyword evidence="3" id="KW-1185">Reference proteome</keyword>
<evidence type="ECO:0000313" key="2">
    <source>
        <dbReference type="EMBL" id="KZV57003.1"/>
    </source>
</evidence>